<dbReference type="GO" id="GO:0003723">
    <property type="term" value="F:RNA binding"/>
    <property type="evidence" value="ECO:0007669"/>
    <property type="project" value="TreeGrafter"/>
</dbReference>
<evidence type="ECO:0000256" key="1">
    <source>
        <dbReference type="SAM" id="MobiDB-lite"/>
    </source>
</evidence>
<feature type="compositionally biased region" description="Acidic residues" evidence="1">
    <location>
        <begin position="1"/>
        <end position="20"/>
    </location>
</feature>
<evidence type="ECO:0000313" key="2">
    <source>
        <dbReference type="EMBL" id="PKK17257.1"/>
    </source>
</evidence>
<accession>A0A2I0LIK1</accession>
<dbReference type="InterPro" id="IPR035979">
    <property type="entry name" value="RBD_domain_sf"/>
</dbReference>
<feature type="region of interest" description="Disordered" evidence="1">
    <location>
        <begin position="1"/>
        <end position="38"/>
    </location>
</feature>
<dbReference type="GO" id="GO:0000447">
    <property type="term" value="P:endonucleolytic cleavage in ITS1 to separate SSU-rRNA from 5.8S rRNA and LSU-rRNA from tricistronic rRNA transcript (SSU-rRNA, 5.8S rRNA, LSU-rRNA)"/>
    <property type="evidence" value="ECO:0007669"/>
    <property type="project" value="TreeGrafter"/>
</dbReference>
<feature type="compositionally biased region" description="Basic residues" evidence="1">
    <location>
        <begin position="128"/>
        <end position="138"/>
    </location>
</feature>
<dbReference type="Proteomes" id="UP000053872">
    <property type="component" value="Unassembled WGS sequence"/>
</dbReference>
<dbReference type="STRING" id="8932.A0A2I0LIK1"/>
<feature type="non-terminal residue" evidence="2">
    <location>
        <position position="1"/>
    </location>
</feature>
<dbReference type="SUPFAM" id="SSF54928">
    <property type="entry name" value="RNA-binding domain, RBD"/>
    <property type="match status" value="1"/>
</dbReference>
<proteinExistence type="predicted"/>
<organism evidence="2 3">
    <name type="scientific">Columba livia</name>
    <name type="common">Rock dove</name>
    <dbReference type="NCBI Taxonomy" id="8932"/>
    <lineage>
        <taxon>Eukaryota</taxon>
        <taxon>Metazoa</taxon>
        <taxon>Chordata</taxon>
        <taxon>Craniata</taxon>
        <taxon>Vertebrata</taxon>
        <taxon>Euteleostomi</taxon>
        <taxon>Archelosauria</taxon>
        <taxon>Archosauria</taxon>
        <taxon>Dinosauria</taxon>
        <taxon>Saurischia</taxon>
        <taxon>Theropoda</taxon>
        <taxon>Coelurosauria</taxon>
        <taxon>Aves</taxon>
        <taxon>Neognathae</taxon>
        <taxon>Neoaves</taxon>
        <taxon>Columbimorphae</taxon>
        <taxon>Columbiformes</taxon>
        <taxon>Columbidae</taxon>
        <taxon>Columba</taxon>
    </lineage>
</organism>
<feature type="non-terminal residue" evidence="2">
    <location>
        <position position="138"/>
    </location>
</feature>
<name>A0A2I0LIK1_COLLI</name>
<gene>
    <name evidence="2" type="primary">ABT1</name>
    <name evidence="2" type="ORF">A306_00015000</name>
</gene>
<dbReference type="Gene3D" id="3.30.70.330">
    <property type="match status" value="1"/>
</dbReference>
<feature type="region of interest" description="Disordered" evidence="1">
    <location>
        <begin position="116"/>
        <end position="138"/>
    </location>
</feature>
<dbReference type="PANTHER" id="PTHR12311:SF7">
    <property type="entry name" value="ACTIVATOR OF BASAL TRANSCRIPTION 1"/>
    <property type="match status" value="1"/>
</dbReference>
<reference evidence="2 3" key="1">
    <citation type="journal article" date="2013" name="Science">
        <title>Genomic diversity and evolution of the head crest in the rock pigeon.</title>
        <authorList>
            <person name="Shapiro M.D."/>
            <person name="Kronenberg Z."/>
            <person name="Li C."/>
            <person name="Domyan E.T."/>
            <person name="Pan H."/>
            <person name="Campbell M."/>
            <person name="Tan H."/>
            <person name="Huff C.D."/>
            <person name="Hu H."/>
            <person name="Vickrey A.I."/>
            <person name="Nielsen S.C."/>
            <person name="Stringham S.A."/>
            <person name="Hu H."/>
            <person name="Willerslev E."/>
            <person name="Gilbert M.T."/>
            <person name="Yandell M."/>
            <person name="Zhang G."/>
            <person name="Wang J."/>
        </authorList>
    </citation>
    <scope>NUCLEOTIDE SEQUENCE [LARGE SCALE GENOMIC DNA]</scope>
    <source>
        <tissue evidence="2">Blood</tissue>
    </source>
</reference>
<dbReference type="GO" id="GO:0005730">
    <property type="term" value="C:nucleolus"/>
    <property type="evidence" value="ECO:0007669"/>
    <property type="project" value="TreeGrafter"/>
</dbReference>
<dbReference type="AlphaFoldDB" id="A0A2I0LIK1"/>
<dbReference type="EMBL" id="AKCR02000373">
    <property type="protein sequence ID" value="PKK17257.1"/>
    <property type="molecule type" value="Genomic_DNA"/>
</dbReference>
<dbReference type="InterPro" id="IPR012677">
    <property type="entry name" value="Nucleotide-bd_a/b_plait_sf"/>
</dbReference>
<dbReference type="PANTHER" id="PTHR12311">
    <property type="entry name" value="ACTIVATOR OF BASAL TRANSCRIPTION 1"/>
    <property type="match status" value="1"/>
</dbReference>
<dbReference type="GO" id="GO:0000480">
    <property type="term" value="P:endonucleolytic cleavage in 5'-ETS of tricistronic rRNA transcript (SSU-rRNA, 5.8S rRNA, LSU-rRNA)"/>
    <property type="evidence" value="ECO:0007669"/>
    <property type="project" value="TreeGrafter"/>
</dbReference>
<evidence type="ECO:0000313" key="3">
    <source>
        <dbReference type="Proteomes" id="UP000053872"/>
    </source>
</evidence>
<dbReference type="InterPro" id="IPR039119">
    <property type="entry name" value="ABT1/Esf2"/>
</dbReference>
<dbReference type="InParanoid" id="A0A2I0LIK1"/>
<comment type="caution">
    <text evidence="2">The sequence shown here is derived from an EMBL/GenBank/DDBJ whole genome shotgun (WGS) entry which is preliminary data.</text>
</comment>
<keyword evidence="3" id="KW-1185">Reference proteome</keyword>
<dbReference type="GO" id="GO:0000472">
    <property type="term" value="P:endonucleolytic cleavage to generate mature 5'-end of SSU-rRNA from (SSU-rRNA, 5.8S rRNA, LSU-rRNA)"/>
    <property type="evidence" value="ECO:0007669"/>
    <property type="project" value="TreeGrafter"/>
</dbReference>
<sequence>ENNDEDEDEDDDEDEDEDEAQGGPGIHRAPPIGREDPRVIPGVLYLPCPPIGFGPRQVRAMLRPYGEIGRVFFQPRDGRVRRRRHRPQPQINGAAPYTEGWVEFRDKRAAKRAAKMLNGAPMSPRPRSPFRHHRWSIK</sequence>
<protein>
    <submittedName>
        <fullName evidence="2">Activator of basal transcription 1</fullName>
    </submittedName>
</protein>
<dbReference type="GO" id="GO:0034462">
    <property type="term" value="P:small-subunit processome assembly"/>
    <property type="evidence" value="ECO:0007669"/>
    <property type="project" value="TreeGrafter"/>
</dbReference>